<feature type="domain" description="Calcineurin-like phosphoesterase" evidence="3">
    <location>
        <begin position="344"/>
        <end position="395"/>
    </location>
</feature>
<protein>
    <recommendedName>
        <fullName evidence="3">Calcineurin-like phosphoesterase domain-containing protein</fullName>
    </recommendedName>
</protein>
<gene>
    <name evidence="4" type="ORF">KIPB_003939</name>
</gene>
<dbReference type="AlphaFoldDB" id="A0A9K3CU82"/>
<feature type="transmembrane region" description="Helical" evidence="2">
    <location>
        <begin position="169"/>
        <end position="191"/>
    </location>
</feature>
<keyword evidence="2" id="KW-0472">Membrane</keyword>
<evidence type="ECO:0000313" key="5">
    <source>
        <dbReference type="Proteomes" id="UP000265618"/>
    </source>
</evidence>
<feature type="transmembrane region" description="Helical" evidence="2">
    <location>
        <begin position="68"/>
        <end position="92"/>
    </location>
</feature>
<keyword evidence="5" id="KW-1185">Reference proteome</keyword>
<dbReference type="SUPFAM" id="SSF56300">
    <property type="entry name" value="Metallo-dependent phosphatases"/>
    <property type="match status" value="1"/>
</dbReference>
<accession>A0A9K3CU82</accession>
<dbReference type="GO" id="GO:0016787">
    <property type="term" value="F:hydrolase activity"/>
    <property type="evidence" value="ECO:0007669"/>
    <property type="project" value="InterPro"/>
</dbReference>
<evidence type="ECO:0000313" key="4">
    <source>
        <dbReference type="EMBL" id="GIQ82746.1"/>
    </source>
</evidence>
<keyword evidence="2" id="KW-1133">Transmembrane helix</keyword>
<organism evidence="4 5">
    <name type="scientific">Kipferlia bialata</name>
    <dbReference type="NCBI Taxonomy" id="797122"/>
    <lineage>
        <taxon>Eukaryota</taxon>
        <taxon>Metamonada</taxon>
        <taxon>Carpediemonas-like organisms</taxon>
        <taxon>Kipferlia</taxon>
    </lineage>
</organism>
<evidence type="ECO:0000259" key="3">
    <source>
        <dbReference type="Pfam" id="PF00149"/>
    </source>
</evidence>
<name>A0A9K3CU82_9EUKA</name>
<reference evidence="4 5" key="1">
    <citation type="journal article" date="2018" name="PLoS ONE">
        <title>The draft genome of Kipferlia bialata reveals reductive genome evolution in fornicate parasites.</title>
        <authorList>
            <person name="Tanifuji G."/>
            <person name="Takabayashi S."/>
            <person name="Kume K."/>
            <person name="Takagi M."/>
            <person name="Nakayama T."/>
            <person name="Kamikawa R."/>
            <person name="Inagaki Y."/>
            <person name="Hashimoto T."/>
        </authorList>
    </citation>
    <scope>NUCLEOTIDE SEQUENCE [LARGE SCALE GENOMIC DNA]</scope>
    <source>
        <strain evidence="4">NY0173</strain>
    </source>
</reference>
<feature type="non-terminal residue" evidence="4">
    <location>
        <position position="1"/>
    </location>
</feature>
<evidence type="ECO:0000256" key="2">
    <source>
        <dbReference type="SAM" id="Phobius"/>
    </source>
</evidence>
<dbReference type="InterPro" id="IPR029052">
    <property type="entry name" value="Metallo-depent_PP-like"/>
</dbReference>
<evidence type="ECO:0000256" key="1">
    <source>
        <dbReference type="SAM" id="MobiDB-lite"/>
    </source>
</evidence>
<dbReference type="Proteomes" id="UP000265618">
    <property type="component" value="Unassembled WGS sequence"/>
</dbReference>
<sequence>MDSATLQVLPVPAGAISQPVTAVRDEEGVEYEECDVTEDIGAKGEGPVRTSGTSGARGASRKTSTSALCAYLPVLISIVCLGLTCALLVRYFSALVEIMDSVPLAILAVGGGVVMLLLSLCLCRGVSVSRSANPYARITDSTMNGTEDRPMETGAVTPMPRVKGRRLRACGNWACSLFSLTLLFFLCWYALFVPPSIMQRPANIPPLVLLASQDVPNMVTIQYMTYQKMDPCIDVMHLDTGTDTEWVSVCGTSRRGHLHSVTLTAETYTFKYRIPDFAHGEERTVVIPPTIDLFDNPSFWDECTHFLWFSDTQNGGEDVDSAVTVAQQEIEYRTAAGTLPTEVRGYQAVLHTGDLTDQGTDPLSWVSELTTMSRITRGEMPLIVTVGNHDSGHKYRPPGNVIPPPDWGANF</sequence>
<feature type="transmembrane region" description="Helical" evidence="2">
    <location>
        <begin position="104"/>
        <end position="123"/>
    </location>
</feature>
<dbReference type="Pfam" id="PF00149">
    <property type="entry name" value="Metallophos"/>
    <property type="match status" value="1"/>
</dbReference>
<dbReference type="Gene3D" id="3.60.21.10">
    <property type="match status" value="1"/>
</dbReference>
<dbReference type="InterPro" id="IPR004843">
    <property type="entry name" value="Calcineurin-like_PHP"/>
</dbReference>
<proteinExistence type="predicted"/>
<dbReference type="EMBL" id="BDIP01000799">
    <property type="protein sequence ID" value="GIQ82746.1"/>
    <property type="molecule type" value="Genomic_DNA"/>
</dbReference>
<keyword evidence="2" id="KW-0812">Transmembrane</keyword>
<feature type="region of interest" description="Disordered" evidence="1">
    <location>
        <begin position="41"/>
        <end position="60"/>
    </location>
</feature>
<dbReference type="CDD" id="cd00838">
    <property type="entry name" value="MPP_superfamily"/>
    <property type="match status" value="1"/>
</dbReference>
<comment type="caution">
    <text evidence="4">The sequence shown here is derived from an EMBL/GenBank/DDBJ whole genome shotgun (WGS) entry which is preliminary data.</text>
</comment>